<name>A0AAE1UBU0_9EUCA</name>
<evidence type="ECO:0000256" key="3">
    <source>
        <dbReference type="ARBA" id="ARBA00023163"/>
    </source>
</evidence>
<evidence type="ECO:0000259" key="6">
    <source>
        <dbReference type="Pfam" id="PF08620"/>
    </source>
</evidence>
<dbReference type="Proteomes" id="UP001292094">
    <property type="component" value="Unassembled WGS sequence"/>
</dbReference>
<dbReference type="InterPro" id="IPR013929">
    <property type="entry name" value="RPAP1_C"/>
</dbReference>
<gene>
    <name evidence="9" type="ORF">Pmani_015227</name>
</gene>
<evidence type="ECO:0000259" key="7">
    <source>
        <dbReference type="Pfam" id="PF08621"/>
    </source>
</evidence>
<feature type="domain" description="RPAP1/MINIYO-like TPR repeats" evidence="8">
    <location>
        <begin position="1214"/>
        <end position="1423"/>
    </location>
</feature>
<dbReference type="PANTHER" id="PTHR21483:SF18">
    <property type="entry name" value="RNA POLYMERASE II-ASSOCIATED PROTEIN 1"/>
    <property type="match status" value="1"/>
</dbReference>
<comment type="caution">
    <text evidence="9">The sequence shown here is derived from an EMBL/GenBank/DDBJ whole genome shotgun (WGS) entry which is preliminary data.</text>
</comment>
<accession>A0AAE1UBU0</accession>
<evidence type="ECO:0000256" key="4">
    <source>
        <dbReference type="ARBA" id="ARBA00023242"/>
    </source>
</evidence>
<evidence type="ECO:0008006" key="11">
    <source>
        <dbReference type="Google" id="ProtNLM"/>
    </source>
</evidence>
<keyword evidence="4" id="KW-0539">Nucleus</keyword>
<dbReference type="InterPro" id="IPR057989">
    <property type="entry name" value="TPR_RPAP1/MINIYO-like"/>
</dbReference>
<evidence type="ECO:0000259" key="8">
    <source>
        <dbReference type="Pfam" id="PF25766"/>
    </source>
</evidence>
<dbReference type="SUPFAM" id="SSF48371">
    <property type="entry name" value="ARM repeat"/>
    <property type="match status" value="1"/>
</dbReference>
<keyword evidence="10" id="KW-1185">Reference proteome</keyword>
<dbReference type="InterPro" id="IPR039913">
    <property type="entry name" value="RPAP1/Rba50"/>
</dbReference>
<evidence type="ECO:0000313" key="9">
    <source>
        <dbReference type="EMBL" id="KAK4313415.1"/>
    </source>
</evidence>
<sequence length="1425" mass="159682">MLVRRPQAGETEEDLVRQEQELVSGGSGGGNGDGGVRPSVTLVQKDKRKKNQDVASHCHSDVGDETTTPRSKFGRQRASKKQKEGIVDNTILKEAVRCVERGAVLGGIVERCVPTDPKYFQWQPQPTTHGFPTPLTLHTLSDSDQPAAPGKKKKSLYMQQVERQKLVRNTVEVIDSANTNTAVCVSSPSSVMGSLQDHRLDALGNRSYVIHGEGVLAVDSEVDDIHKENIEKMASMTHEERMREKQSLLDTLKPQHIQFFRALRNHKPQEAKAQILHDREDCLQTSHTLTSEKMLTERKVHKSLKCVDVEMQVPEEQCEMECENEGLVNTQHKSGLHTDKTRRDSTSGGCSEVNISTDGNTPPANNKKDISDETSETDLPIPPSEASQWLHMDKVENDKLQWMRDMPSPPPLKANEGFIARFNFDGDVLPYDAQVSYRLALHHHGREPGRAGYTLDELFTNIRSHVLEQRRVGLSTLANILSRAKEGFYDTCVKPPVAQLVVEAGGVLLLRYALDDNSPLVYGEAVRALLHLVSSEPDEHCLDLVQSWIPSGLEPGIASQVHASDKARQELDKEEGELKDFEVVKLDVIRALIRTDTHTRLRYLLEKLYPKPAAVINILSLLTYISSIRYLLEKLYPKPAAVVNILSLLTRICRHSLAASWAVASCPGLITVIIKHFLPQHLGPLLSGQTVSTMNTVYGVPLRHALKLIRVMASKGRELASMLVHTHHLMNQILVYVSLDPSEVSVPTQEMLMLCQEAYATWSVFLAYGLSKSVEAVVNFYPLFVKQLIFYRDKVDVNEATDENQFNYDVGAQIMTTLTRAINVAASHSLLEAKMQLNQGTVITSDGNTMVLQPPALTWLHLRDLPHLVETCLAKWLTQAQHLHCLTFSARKLIGSCCDFLSTYYIKWKDQTSYNPDIARKIIESLYNNVISSLLTSESFDRFMTTIVPHSSLISSQKSGVERDPINIGSLGCVCIGGQIVPIIKPNSPFPLLLPLSTFLFSLHSLHTALDNTSTTHFLDSQEVSDYLSKVCASQKGLSGQWLTRVETHFICNLLLIAAKTHVNKKELYHQSALCIMNCIHKGDEFLIKDLLTQVICDPSFVPDMCGVNNSVQNLSVRDYQPLKSPALAQPILTPAQLTTNIYQSLSAIGNELAKTLVTKRELEASLVLKTGIPFAVNGITVSHTESSLSLDLHWPLSPIKYAFTASQIPPKSQKSQNQHRSDQSPPEDIVTVTRCLQMTYMGLRYRRNTLLHHSSYISWLQYLSLTFLSASDIFLDPIVSSYLQGCIAEILKYNGYAKLNARTTIDCFTSITDWYKRLVEQYMSVSYGDSTFALYLMVPLQQYFSRECRLILWGDVVDALQFIFLTSEQVEQFIPHTQFEEPRESDEGLVHKYRAAVGTGIISKTKNTFLYQLATHHITLYLSH</sequence>
<dbReference type="Pfam" id="PF25766">
    <property type="entry name" value="TPR_RPAP1"/>
    <property type="match status" value="1"/>
</dbReference>
<evidence type="ECO:0000256" key="2">
    <source>
        <dbReference type="ARBA" id="ARBA00009953"/>
    </source>
</evidence>
<dbReference type="Pfam" id="PF08621">
    <property type="entry name" value="RPAP1_N"/>
    <property type="match status" value="1"/>
</dbReference>
<organism evidence="9 10">
    <name type="scientific">Petrolisthes manimaculis</name>
    <dbReference type="NCBI Taxonomy" id="1843537"/>
    <lineage>
        <taxon>Eukaryota</taxon>
        <taxon>Metazoa</taxon>
        <taxon>Ecdysozoa</taxon>
        <taxon>Arthropoda</taxon>
        <taxon>Crustacea</taxon>
        <taxon>Multicrustacea</taxon>
        <taxon>Malacostraca</taxon>
        <taxon>Eumalacostraca</taxon>
        <taxon>Eucarida</taxon>
        <taxon>Decapoda</taxon>
        <taxon>Pleocyemata</taxon>
        <taxon>Anomura</taxon>
        <taxon>Galatheoidea</taxon>
        <taxon>Porcellanidae</taxon>
        <taxon>Petrolisthes</taxon>
    </lineage>
</organism>
<evidence type="ECO:0000256" key="1">
    <source>
        <dbReference type="ARBA" id="ARBA00004123"/>
    </source>
</evidence>
<comment type="similarity">
    <text evidence="2">Belongs to the RPAP1 family.</text>
</comment>
<dbReference type="PANTHER" id="PTHR21483">
    <property type="entry name" value="RNA POLYMERASE II-ASSOCIATED PROTEIN 1"/>
    <property type="match status" value="1"/>
</dbReference>
<feature type="domain" description="RPAP1 N-terminal" evidence="7">
    <location>
        <begin position="224"/>
        <end position="264"/>
    </location>
</feature>
<feature type="domain" description="RPAP1 C-terminal" evidence="6">
    <location>
        <begin position="420"/>
        <end position="484"/>
    </location>
</feature>
<comment type="subcellular location">
    <subcellularLocation>
        <location evidence="1">Nucleus</location>
    </subcellularLocation>
</comment>
<feature type="compositionally biased region" description="Gly residues" evidence="5">
    <location>
        <begin position="25"/>
        <end position="35"/>
    </location>
</feature>
<protein>
    <recommendedName>
        <fullName evidence="11">RNA polymerase II-associated protein 1</fullName>
    </recommendedName>
</protein>
<feature type="compositionally biased region" description="Basic and acidic residues" evidence="5">
    <location>
        <begin position="336"/>
        <end position="345"/>
    </location>
</feature>
<feature type="region of interest" description="Disordered" evidence="5">
    <location>
        <begin position="1"/>
        <end position="83"/>
    </location>
</feature>
<dbReference type="GO" id="GO:0006366">
    <property type="term" value="P:transcription by RNA polymerase II"/>
    <property type="evidence" value="ECO:0007669"/>
    <property type="project" value="InterPro"/>
</dbReference>
<keyword evidence="3" id="KW-0804">Transcription</keyword>
<feature type="region of interest" description="Disordered" evidence="5">
    <location>
        <begin position="332"/>
        <end position="390"/>
    </location>
</feature>
<dbReference type="Pfam" id="PF08620">
    <property type="entry name" value="RPAP1_C"/>
    <property type="match status" value="1"/>
</dbReference>
<evidence type="ECO:0000256" key="5">
    <source>
        <dbReference type="SAM" id="MobiDB-lite"/>
    </source>
</evidence>
<dbReference type="InterPro" id="IPR013930">
    <property type="entry name" value="RPAP1_N"/>
</dbReference>
<dbReference type="EMBL" id="JAWZYT010001310">
    <property type="protein sequence ID" value="KAK4313415.1"/>
    <property type="molecule type" value="Genomic_DNA"/>
</dbReference>
<proteinExistence type="inferred from homology"/>
<reference evidence="9" key="1">
    <citation type="submission" date="2023-11" db="EMBL/GenBank/DDBJ databases">
        <title>Genome assemblies of two species of porcelain crab, Petrolisthes cinctipes and Petrolisthes manimaculis (Anomura: Porcellanidae).</title>
        <authorList>
            <person name="Angst P."/>
        </authorList>
    </citation>
    <scope>NUCLEOTIDE SEQUENCE</scope>
    <source>
        <strain evidence="9">PB745_02</strain>
        <tissue evidence="9">Gill</tissue>
    </source>
</reference>
<feature type="compositionally biased region" description="Polar residues" evidence="5">
    <location>
        <begin position="346"/>
        <end position="364"/>
    </location>
</feature>
<evidence type="ECO:0000313" key="10">
    <source>
        <dbReference type="Proteomes" id="UP001292094"/>
    </source>
</evidence>
<dbReference type="InterPro" id="IPR016024">
    <property type="entry name" value="ARM-type_fold"/>
</dbReference>